<dbReference type="InterPro" id="IPR003591">
    <property type="entry name" value="Leu-rich_rpt_typical-subtyp"/>
</dbReference>
<keyword evidence="1" id="KW-0433">Leucine-rich repeat</keyword>
<dbReference type="FunFam" id="3.80.10.10:FF:001176">
    <property type="entry name" value="Uncharacterized protein"/>
    <property type="match status" value="1"/>
</dbReference>
<gene>
    <name evidence="10" type="primary">LOC109469509</name>
</gene>
<dbReference type="InterPro" id="IPR032675">
    <property type="entry name" value="LRR_dom_sf"/>
</dbReference>
<protein>
    <submittedName>
        <fullName evidence="10">Leucine-rich repeat-containing protein 4C-like</fullName>
    </submittedName>
</protein>
<dbReference type="Proteomes" id="UP000515135">
    <property type="component" value="Unplaced"/>
</dbReference>
<dbReference type="Gene3D" id="2.60.40.10">
    <property type="entry name" value="Immunoglobulins"/>
    <property type="match status" value="2"/>
</dbReference>
<dbReference type="Pfam" id="PF13855">
    <property type="entry name" value="LRR_8"/>
    <property type="match status" value="2"/>
</dbReference>
<dbReference type="PROSITE" id="PS50835">
    <property type="entry name" value="IG_LIKE"/>
    <property type="match status" value="2"/>
</dbReference>
<dbReference type="InterPro" id="IPR036179">
    <property type="entry name" value="Ig-like_dom_sf"/>
</dbReference>
<feature type="compositionally biased region" description="Polar residues" evidence="5">
    <location>
        <begin position="597"/>
        <end position="607"/>
    </location>
</feature>
<dbReference type="PANTHER" id="PTHR24373:SF383">
    <property type="entry name" value="LEUCINE-RICH REPEAT-CONTAINING PROTEIN 15-LIKE"/>
    <property type="match status" value="1"/>
</dbReference>
<keyword evidence="9" id="KW-1185">Reference proteome</keyword>
<keyword evidence="6" id="KW-0472">Membrane</keyword>
<keyword evidence="2 7" id="KW-0732">Signal</keyword>
<dbReference type="SUPFAM" id="SSF52058">
    <property type="entry name" value="L domain-like"/>
    <property type="match status" value="1"/>
</dbReference>
<keyword evidence="4" id="KW-1015">Disulfide bond</keyword>
<dbReference type="KEGG" id="bbel:109469509"/>
<dbReference type="InterPro" id="IPR003598">
    <property type="entry name" value="Ig_sub2"/>
</dbReference>
<evidence type="ECO:0000256" key="3">
    <source>
        <dbReference type="ARBA" id="ARBA00022737"/>
    </source>
</evidence>
<evidence type="ECO:0000256" key="2">
    <source>
        <dbReference type="ARBA" id="ARBA00022729"/>
    </source>
</evidence>
<dbReference type="GO" id="GO:0005615">
    <property type="term" value="C:extracellular space"/>
    <property type="evidence" value="ECO:0007669"/>
    <property type="project" value="TreeGrafter"/>
</dbReference>
<proteinExistence type="predicted"/>
<evidence type="ECO:0000256" key="6">
    <source>
        <dbReference type="SAM" id="Phobius"/>
    </source>
</evidence>
<feature type="transmembrane region" description="Helical" evidence="6">
    <location>
        <begin position="539"/>
        <end position="562"/>
    </location>
</feature>
<dbReference type="PANTHER" id="PTHR24373">
    <property type="entry name" value="SLIT RELATED LEUCINE-RICH REPEAT NEURONAL PROTEIN"/>
    <property type="match status" value="1"/>
</dbReference>
<feature type="domain" description="Ig-like" evidence="8">
    <location>
        <begin position="353"/>
        <end position="444"/>
    </location>
</feature>
<accession>A0A6P4YGM7</accession>
<dbReference type="GO" id="GO:0031012">
    <property type="term" value="C:extracellular matrix"/>
    <property type="evidence" value="ECO:0007669"/>
    <property type="project" value="TreeGrafter"/>
</dbReference>
<evidence type="ECO:0000256" key="4">
    <source>
        <dbReference type="ARBA" id="ARBA00023157"/>
    </source>
</evidence>
<feature type="signal peptide" evidence="7">
    <location>
        <begin position="1"/>
        <end position="21"/>
    </location>
</feature>
<dbReference type="OrthoDB" id="676979at2759"/>
<feature type="region of interest" description="Disordered" evidence="5">
    <location>
        <begin position="597"/>
        <end position="625"/>
    </location>
</feature>
<dbReference type="InterPro" id="IPR001611">
    <property type="entry name" value="Leu-rich_rpt"/>
</dbReference>
<dbReference type="PROSITE" id="PS51450">
    <property type="entry name" value="LRR"/>
    <property type="match status" value="5"/>
</dbReference>
<dbReference type="SMART" id="SM00364">
    <property type="entry name" value="LRR_BAC"/>
    <property type="match status" value="4"/>
</dbReference>
<dbReference type="Gene3D" id="3.80.10.10">
    <property type="entry name" value="Ribonuclease Inhibitor"/>
    <property type="match status" value="2"/>
</dbReference>
<dbReference type="InterPro" id="IPR000483">
    <property type="entry name" value="Cys-rich_flank_reg_C"/>
</dbReference>
<dbReference type="InterPro" id="IPR007110">
    <property type="entry name" value="Ig-like_dom"/>
</dbReference>
<keyword evidence="3" id="KW-0677">Repeat</keyword>
<dbReference type="InterPro" id="IPR003599">
    <property type="entry name" value="Ig_sub"/>
</dbReference>
<name>A0A6P4YGM7_BRABE</name>
<dbReference type="SUPFAM" id="SSF48726">
    <property type="entry name" value="Immunoglobulin"/>
    <property type="match status" value="2"/>
</dbReference>
<dbReference type="SMART" id="SM00408">
    <property type="entry name" value="IGc2"/>
    <property type="match status" value="2"/>
</dbReference>
<dbReference type="InterPro" id="IPR050328">
    <property type="entry name" value="Dev_Immune_Receptor"/>
</dbReference>
<dbReference type="SMART" id="SM00082">
    <property type="entry name" value="LRRCT"/>
    <property type="match status" value="1"/>
</dbReference>
<dbReference type="SMART" id="SM00409">
    <property type="entry name" value="IG"/>
    <property type="match status" value="2"/>
</dbReference>
<dbReference type="SMART" id="SM00369">
    <property type="entry name" value="LRR_TYP"/>
    <property type="match status" value="9"/>
</dbReference>
<dbReference type="Pfam" id="PF00560">
    <property type="entry name" value="LRR_1"/>
    <property type="match status" value="1"/>
</dbReference>
<keyword evidence="6" id="KW-0812">Transmembrane</keyword>
<evidence type="ECO:0000313" key="10">
    <source>
        <dbReference type="RefSeq" id="XP_019623593.1"/>
    </source>
</evidence>
<evidence type="ECO:0000256" key="7">
    <source>
        <dbReference type="SAM" id="SignalP"/>
    </source>
</evidence>
<organism evidence="9 10">
    <name type="scientific">Branchiostoma belcheri</name>
    <name type="common">Amphioxus</name>
    <dbReference type="NCBI Taxonomy" id="7741"/>
    <lineage>
        <taxon>Eukaryota</taxon>
        <taxon>Metazoa</taxon>
        <taxon>Chordata</taxon>
        <taxon>Cephalochordata</taxon>
        <taxon>Leptocardii</taxon>
        <taxon>Amphioxiformes</taxon>
        <taxon>Branchiostomatidae</taxon>
        <taxon>Branchiostoma</taxon>
    </lineage>
</organism>
<dbReference type="Pfam" id="PF13927">
    <property type="entry name" value="Ig_3"/>
    <property type="match status" value="2"/>
</dbReference>
<reference evidence="10" key="1">
    <citation type="submission" date="2025-08" db="UniProtKB">
        <authorList>
            <consortium name="RefSeq"/>
        </authorList>
    </citation>
    <scope>IDENTIFICATION</scope>
    <source>
        <tissue evidence="10">Gonad</tissue>
    </source>
</reference>
<evidence type="ECO:0000256" key="5">
    <source>
        <dbReference type="SAM" id="MobiDB-lite"/>
    </source>
</evidence>
<dbReference type="RefSeq" id="XP_019623593.1">
    <property type="nucleotide sequence ID" value="XM_019768034.1"/>
</dbReference>
<dbReference type="CDD" id="cd00096">
    <property type="entry name" value="Ig"/>
    <property type="match status" value="1"/>
</dbReference>
<dbReference type="AlphaFoldDB" id="A0A6P4YGM7"/>
<evidence type="ECO:0000259" key="8">
    <source>
        <dbReference type="PROSITE" id="PS50835"/>
    </source>
</evidence>
<dbReference type="InterPro" id="IPR013783">
    <property type="entry name" value="Ig-like_fold"/>
</dbReference>
<feature type="domain" description="Ig-like" evidence="8">
    <location>
        <begin position="448"/>
        <end position="523"/>
    </location>
</feature>
<keyword evidence="6" id="KW-1133">Transmembrane helix</keyword>
<feature type="chain" id="PRO_5027657767" evidence="7">
    <location>
        <begin position="22"/>
        <end position="625"/>
    </location>
</feature>
<evidence type="ECO:0000256" key="1">
    <source>
        <dbReference type="ARBA" id="ARBA00022614"/>
    </source>
</evidence>
<sequence>MGKPAGVLMFLLVILKVLGTAATDCWSCSATSCDCWDEGLTSVPQDLPTTITRLNLRENRITTLSQSDFSRYRSLETLGLDVNDISTINNQAFYHLSNLISLDLSYNCLTTLRPDMFTGLGNLENLDLRGNDISDIQAGTFDHTPQLRTLNLRLNRLTILRAGMFTGLGNLEQLELQNNDISDIQAGTFNSTPQLRILDLYNNSLTSFISSLNPMPQLRTLHLYYNKLTTLRSDMFTGLGNLEGLYLYNNNISDIQAGTFDTTPQLRELWLVDNKLTILRADMFTGLGNLERLHLDIKIDNNPWQCDCRMVDFRLKMTGSHPFENQINCSQPDNFYGQKLIDINPTDLICEAPTIAKFQTIVNIPLVQGSINLFCEASGIPTPDITVTLPSGLNTTVLSVGRVTVDVNGNIVIRNATSADVGLYTCIAANLVGSTFARLSIDVVYEEPTIVRFNSVNTLVQEETLRLVCEASGIPTPDITVILPSGQHATADMNGIITVTDVTAADAGLYVCIATNLAGSTFSTLVVDLQTVPTVTLPVLLGAVCGSIAGTVIIGGIILTIWCKRNNQSPHKGPDFSVVYNNTNTTATIVTNGQDLTVPTETMSGSSDAKDTHLVPRPASSQFKP</sequence>
<dbReference type="GeneID" id="109469509"/>
<evidence type="ECO:0000313" key="9">
    <source>
        <dbReference type="Proteomes" id="UP000515135"/>
    </source>
</evidence>